<reference evidence="2 3" key="1">
    <citation type="submission" date="2024-06" db="EMBL/GenBank/DDBJ databases">
        <title>Chitinophaga defluvii sp. nov., isolated from municipal sewage.</title>
        <authorList>
            <person name="Zhang L."/>
        </authorList>
    </citation>
    <scope>NUCLEOTIDE SEQUENCE [LARGE SCALE GENOMIC DNA]</scope>
    <source>
        <strain evidence="2 3">H8</strain>
    </source>
</reference>
<evidence type="ECO:0000259" key="1">
    <source>
        <dbReference type="PROSITE" id="PS50943"/>
    </source>
</evidence>
<dbReference type="SUPFAM" id="SSF47413">
    <property type="entry name" value="lambda repressor-like DNA-binding domains"/>
    <property type="match status" value="1"/>
</dbReference>
<feature type="domain" description="HTH cro/C1-type" evidence="1">
    <location>
        <begin position="9"/>
        <end position="63"/>
    </location>
</feature>
<organism evidence="2 3">
    <name type="scientific">Chitinophaga defluvii</name>
    <dbReference type="NCBI Taxonomy" id="3163343"/>
    <lineage>
        <taxon>Bacteria</taxon>
        <taxon>Pseudomonadati</taxon>
        <taxon>Bacteroidota</taxon>
        <taxon>Chitinophagia</taxon>
        <taxon>Chitinophagales</taxon>
        <taxon>Chitinophagaceae</taxon>
        <taxon>Chitinophaga</taxon>
    </lineage>
</organism>
<accession>A0ABV2TD29</accession>
<dbReference type="InterPro" id="IPR010982">
    <property type="entry name" value="Lambda_DNA-bd_dom_sf"/>
</dbReference>
<dbReference type="InterPro" id="IPR001387">
    <property type="entry name" value="Cro/C1-type_HTH"/>
</dbReference>
<dbReference type="Pfam" id="PF01381">
    <property type="entry name" value="HTH_3"/>
    <property type="match status" value="1"/>
</dbReference>
<dbReference type="PROSITE" id="PS50943">
    <property type="entry name" value="HTH_CROC1"/>
    <property type="match status" value="1"/>
</dbReference>
<comment type="caution">
    <text evidence="2">The sequence shown here is derived from an EMBL/GenBank/DDBJ whole genome shotgun (WGS) entry which is preliminary data.</text>
</comment>
<gene>
    <name evidence="2" type="ORF">ABR189_26370</name>
</gene>
<evidence type="ECO:0000313" key="3">
    <source>
        <dbReference type="Proteomes" id="UP001549749"/>
    </source>
</evidence>
<dbReference type="RefSeq" id="WP_354663489.1">
    <property type="nucleotide sequence ID" value="NZ_JBEXAC010000002.1"/>
</dbReference>
<keyword evidence="3" id="KW-1185">Reference proteome</keyword>
<protein>
    <submittedName>
        <fullName evidence="2">Helix-turn-helix transcriptional regulator</fullName>
    </submittedName>
</protein>
<dbReference type="Proteomes" id="UP001549749">
    <property type="component" value="Unassembled WGS sequence"/>
</dbReference>
<dbReference type="CDD" id="cd00093">
    <property type="entry name" value="HTH_XRE"/>
    <property type="match status" value="1"/>
</dbReference>
<name>A0ABV2TD29_9BACT</name>
<dbReference type="SMART" id="SM00530">
    <property type="entry name" value="HTH_XRE"/>
    <property type="match status" value="1"/>
</dbReference>
<dbReference type="Gene3D" id="1.10.260.40">
    <property type="entry name" value="lambda repressor-like DNA-binding domains"/>
    <property type="match status" value="1"/>
</dbReference>
<proteinExistence type="predicted"/>
<sequence>MEKVEYNRIKVVLAEKKVTNKDLAIHLNIKPETVSRWCTNDSQPNVATLFRIARFLRVKVCALLQDVDTITI</sequence>
<evidence type="ECO:0000313" key="2">
    <source>
        <dbReference type="EMBL" id="MET7000937.1"/>
    </source>
</evidence>
<dbReference type="EMBL" id="JBEXAC010000002">
    <property type="protein sequence ID" value="MET7000937.1"/>
    <property type="molecule type" value="Genomic_DNA"/>
</dbReference>